<feature type="site" description="Important for catalytic activity, responsible for pKa modulation of the active site Glu and correct orientation of both the proton donor and substrate" evidence="6">
    <location>
        <position position="147"/>
    </location>
</feature>
<evidence type="ECO:0000256" key="6">
    <source>
        <dbReference type="PIRSR" id="PIRSR606710-2"/>
    </source>
</evidence>
<dbReference type="InterPro" id="IPR023296">
    <property type="entry name" value="Glyco_hydro_beta-prop_sf"/>
</dbReference>
<dbReference type="PANTHER" id="PTHR43772:SF2">
    <property type="entry name" value="PUTATIVE (AFU_ORTHOLOGUE AFUA_2G04480)-RELATED"/>
    <property type="match status" value="1"/>
</dbReference>
<dbReference type="PANTHER" id="PTHR43772">
    <property type="entry name" value="ENDO-1,4-BETA-XYLANASE"/>
    <property type="match status" value="1"/>
</dbReference>
<evidence type="ECO:0000256" key="4">
    <source>
        <dbReference type="ARBA" id="ARBA00023277"/>
    </source>
</evidence>
<evidence type="ECO:0000256" key="3">
    <source>
        <dbReference type="ARBA" id="ARBA00022801"/>
    </source>
</evidence>
<keyword evidence="5 7" id="KW-0326">Glycosidase</keyword>
<dbReference type="InterPro" id="IPR006710">
    <property type="entry name" value="Glyco_hydro_43"/>
</dbReference>
<accession>A0A7G9FLF4</accession>
<dbReference type="Gene3D" id="2.60.120.260">
    <property type="entry name" value="Galactose-binding domain-like"/>
    <property type="match status" value="1"/>
</dbReference>
<evidence type="ECO:0000313" key="9">
    <source>
        <dbReference type="Proteomes" id="UP000515819"/>
    </source>
</evidence>
<reference evidence="8 9" key="1">
    <citation type="submission" date="2020-08" db="EMBL/GenBank/DDBJ databases">
        <authorList>
            <person name="Liu C."/>
            <person name="Sun Q."/>
        </authorList>
    </citation>
    <scope>NUCLEOTIDE SEQUENCE [LARGE SCALE GENOMIC DNA]</scope>
    <source>
        <strain evidence="8 9">NSJ-4</strain>
    </source>
</reference>
<dbReference type="GO" id="GO:0004553">
    <property type="term" value="F:hydrolase activity, hydrolyzing O-glycosyl compounds"/>
    <property type="evidence" value="ECO:0007669"/>
    <property type="project" value="InterPro"/>
</dbReference>
<evidence type="ECO:0000256" key="7">
    <source>
        <dbReference type="RuleBase" id="RU361187"/>
    </source>
</evidence>
<protein>
    <submittedName>
        <fullName evidence="8">Family 43 glycosylhydrolase</fullName>
    </submittedName>
</protein>
<evidence type="ECO:0000256" key="2">
    <source>
        <dbReference type="ARBA" id="ARBA00022651"/>
    </source>
</evidence>
<dbReference type="Gene3D" id="2.115.10.20">
    <property type="entry name" value="Glycosyl hydrolase domain, family 43"/>
    <property type="match status" value="1"/>
</dbReference>
<organism evidence="8 9">
    <name type="scientific">Wujia chipingensis</name>
    <dbReference type="NCBI Taxonomy" id="2763670"/>
    <lineage>
        <taxon>Bacteria</taxon>
        <taxon>Bacillati</taxon>
        <taxon>Bacillota</taxon>
        <taxon>Clostridia</taxon>
        <taxon>Lachnospirales</taxon>
        <taxon>Lachnospiraceae</taxon>
        <taxon>Wujia</taxon>
    </lineage>
</organism>
<dbReference type="GO" id="GO:0045493">
    <property type="term" value="P:xylan catabolic process"/>
    <property type="evidence" value="ECO:0007669"/>
    <property type="project" value="UniProtKB-KW"/>
</dbReference>
<proteinExistence type="inferred from homology"/>
<sequence>MRKKQVFNPFLPLNEYIPDGEPHVFGDRVYLYGSHDHEGGYTFCMDDYTVYSAPVDDLTDWRKERVIYEANQDPAYPELCYMYAPDVVQGNDGKYYLYYAMSGDYGVGGYTCPISVAVCDTPAGKYKFLGHVRNKDGSPMMRYVCFDPAVLNDDGVIRLYYGTQYDYEEQPDFPENDAYVKQEMEMFGRTREEILSYPDSIMGPVMLVLEDDMLTVKEEPKHIILYKVKGTSFEAHPFFEASSMRKVGDKYYFVYSSKQNHELCYAVSDQPDGGFTFGGTIVSNGDVGLDGRPLEEKLNMTGTTHGSIIEINGQWYAFYHRLTHKSDYSRQACAEKIKIEADGSIRQVEVTSCGLNEGPLVAEGSYPAVIACNLTNGSMPHGNNSIYKEEFPNITNSGEERFIGEIDHGTLIGYKYFEFKNVTRIGIVGRIETEENKARFDTPARLDARSRLIHKPVDMPVPENNFFELRLEPEGPACGKINITDAEDEHAWECFTGDVQIPDGIHALYLVYHGKDKFQMKELKFL</sequence>
<gene>
    <name evidence="8" type="ORF">H9Q76_11815</name>
</gene>
<dbReference type="KEGG" id="wcp:H9Q76_11815"/>
<dbReference type="CDD" id="cd18620">
    <property type="entry name" value="GH43_XylA-like"/>
    <property type="match status" value="1"/>
</dbReference>
<keyword evidence="9" id="KW-1185">Reference proteome</keyword>
<dbReference type="SUPFAM" id="SSF75005">
    <property type="entry name" value="Arabinanase/levansucrase/invertase"/>
    <property type="match status" value="1"/>
</dbReference>
<keyword evidence="3 7" id="KW-0378">Hydrolase</keyword>
<dbReference type="Proteomes" id="UP000515819">
    <property type="component" value="Chromosome"/>
</dbReference>
<dbReference type="Pfam" id="PF04616">
    <property type="entry name" value="Glyco_hydro_43"/>
    <property type="match status" value="2"/>
</dbReference>
<keyword evidence="2" id="KW-0858">Xylan degradation</keyword>
<dbReference type="RefSeq" id="WP_249321162.1">
    <property type="nucleotide sequence ID" value="NZ_CP060632.1"/>
</dbReference>
<keyword evidence="2" id="KW-0624">Polysaccharide degradation</keyword>
<keyword evidence="4" id="KW-0119">Carbohydrate metabolism</keyword>
<dbReference type="AlphaFoldDB" id="A0A7G9FLF4"/>
<evidence type="ECO:0000313" key="8">
    <source>
        <dbReference type="EMBL" id="QNL99385.1"/>
    </source>
</evidence>
<dbReference type="EMBL" id="CP060632">
    <property type="protein sequence ID" value="QNL99385.1"/>
    <property type="molecule type" value="Genomic_DNA"/>
</dbReference>
<comment type="similarity">
    <text evidence="1 7">Belongs to the glycosyl hydrolase 43 family.</text>
</comment>
<dbReference type="InterPro" id="IPR052176">
    <property type="entry name" value="Glycosyl_Hydrlase_43_Enz"/>
</dbReference>
<evidence type="ECO:0000256" key="1">
    <source>
        <dbReference type="ARBA" id="ARBA00009865"/>
    </source>
</evidence>
<name>A0A7G9FLF4_9FIRM</name>
<evidence type="ECO:0000256" key="5">
    <source>
        <dbReference type="ARBA" id="ARBA00023295"/>
    </source>
</evidence>